<reference evidence="2 5" key="1">
    <citation type="journal article" date="2015" name="ISME J.">
        <title>Elemental sulfur and acetate can support life of a novel strictly anaerobic haloarchaeon.</title>
        <authorList>
            <person name="Sorokin D.Y."/>
            <person name="Kublanov I.V."/>
            <person name="Gavrilov S.N."/>
            <person name="Rojo D."/>
            <person name="Roman P."/>
            <person name="Golyshin P.N."/>
            <person name="Slepak V.Z."/>
            <person name="Smedile F."/>
            <person name="Ferrer M."/>
            <person name="Messina E."/>
            <person name="La Cono V."/>
            <person name="Yakimov M.M."/>
        </authorList>
    </citation>
    <scope>NUCLEOTIDE SEQUENCE [LARGE SCALE GENOMIC DNA]</scope>
    <source>
        <strain evidence="2 5">HSR2</strain>
    </source>
</reference>
<gene>
    <name evidence="3" type="ORF">HLASA_0974</name>
    <name evidence="2" type="ORF">HLASF_0985</name>
</gene>
<dbReference type="Proteomes" id="UP000060390">
    <property type="component" value="Chromosome"/>
</dbReference>
<dbReference type="Proteomes" id="UP000069906">
    <property type="component" value="Chromosome"/>
</dbReference>
<keyword evidence="1" id="KW-1133">Transmembrane helix</keyword>
<dbReference type="HOGENOM" id="CLU_2140126_0_0_2"/>
<keyword evidence="5" id="KW-1185">Reference proteome</keyword>
<protein>
    <submittedName>
        <fullName evidence="2">Uncharacterized protein</fullName>
    </submittedName>
</protein>
<feature type="transmembrane region" description="Helical" evidence="1">
    <location>
        <begin position="77"/>
        <end position="99"/>
    </location>
</feature>
<dbReference type="AlphaFoldDB" id="A0A0F7PBD0"/>
<evidence type="ECO:0000256" key="1">
    <source>
        <dbReference type="SAM" id="Phobius"/>
    </source>
</evidence>
<evidence type="ECO:0000313" key="5">
    <source>
        <dbReference type="Proteomes" id="UP000069906"/>
    </source>
</evidence>
<evidence type="ECO:0000313" key="3">
    <source>
        <dbReference type="EMBL" id="ALG81871.1"/>
    </source>
</evidence>
<dbReference type="EMBL" id="CP011564">
    <property type="protein sequence ID" value="ALG81871.1"/>
    <property type="molecule type" value="Genomic_DNA"/>
</dbReference>
<sequence>MDSADTPREPRCHPVFRMIEYNRCLGLQRVFPKPTRANNMQQFWELDYEVPTWVAVLVLVAITGSIVLGFIMGTPAFILAIWGGAVQLGLGLFVIYLFYRFVVAVETIAEKY</sequence>
<evidence type="ECO:0000313" key="2">
    <source>
        <dbReference type="EMBL" id="AKH97475.1"/>
    </source>
</evidence>
<dbReference type="KEGG" id="hsf:HLASA_0974"/>
<feature type="transmembrane region" description="Helical" evidence="1">
    <location>
        <begin position="50"/>
        <end position="70"/>
    </location>
</feature>
<reference evidence="4" key="2">
    <citation type="submission" date="2015-05" db="EMBL/GenBank/DDBJ databases">
        <title>Complete genome sequence of Halanaeroarchaeum sulfurireducens type strain M27-SA2, a sulfate-reducer haloarchaeon from marine anoxic lake Medee.</title>
        <authorList>
            <person name="Messina E."/>
            <person name="Kublanov I.V."/>
            <person name="Toshchakov S."/>
            <person name="Arcadi E."/>
            <person name="La Spada G."/>
            <person name="La Cono V."/>
            <person name="Yakimov M.M."/>
        </authorList>
    </citation>
    <scope>NUCLEOTIDE SEQUENCE [LARGE SCALE GENOMIC DNA]</scope>
    <source>
        <strain evidence="4">M27-SA2</strain>
    </source>
</reference>
<name>A0A0F7PBD0_9EURY</name>
<keyword evidence="1" id="KW-0812">Transmembrane</keyword>
<proteinExistence type="predicted"/>
<reference evidence="3 4" key="3">
    <citation type="journal article" date="2016" name="Stand. Genomic Sci.">
        <title>Complete genome sequence of 'Halanaeroarchaeum sulfurireducens' M27-SA2, a sulfur-reducing and acetate-oxidizing haloarchaeon from the deep-sea hypersaline anoxic lake Medee.</title>
        <authorList>
            <person name="Messina E."/>
            <person name="Sorokin D.Y."/>
            <person name="Kublanov I.V."/>
            <person name="Toshchakov S."/>
            <person name="Lopatina A."/>
            <person name="Arcadi E."/>
            <person name="Smedile F."/>
            <person name="La Spada G."/>
            <person name="La Cono V."/>
            <person name="Yakimov M.M."/>
        </authorList>
    </citation>
    <scope>NUCLEOTIDE SEQUENCE [LARGE SCALE GENOMIC DNA]</scope>
    <source>
        <strain evidence="3 4">M27-SA2</strain>
    </source>
</reference>
<dbReference type="KEGG" id="hsu:HLASF_0985"/>
<organism evidence="2 5">
    <name type="scientific">Halanaeroarchaeum sulfurireducens</name>
    <dbReference type="NCBI Taxonomy" id="1604004"/>
    <lineage>
        <taxon>Archaea</taxon>
        <taxon>Methanobacteriati</taxon>
        <taxon>Methanobacteriota</taxon>
        <taxon>Stenosarchaea group</taxon>
        <taxon>Halobacteria</taxon>
        <taxon>Halobacteriales</taxon>
        <taxon>Halobacteriaceae</taxon>
        <taxon>Halanaeroarchaeum</taxon>
    </lineage>
</organism>
<accession>A0A0F7PBD0</accession>
<dbReference type="STRING" id="1604004.HLASA_0974"/>
<evidence type="ECO:0000313" key="4">
    <source>
        <dbReference type="Proteomes" id="UP000060390"/>
    </source>
</evidence>
<dbReference type="EMBL" id="CP008874">
    <property type="protein sequence ID" value="AKH97475.1"/>
    <property type="molecule type" value="Genomic_DNA"/>
</dbReference>
<keyword evidence="1" id="KW-0472">Membrane</keyword>